<evidence type="ECO:0000313" key="4">
    <source>
        <dbReference type="EMBL" id="MFB9623377.1"/>
    </source>
</evidence>
<feature type="compositionally biased region" description="Polar residues" evidence="1">
    <location>
        <begin position="703"/>
        <end position="712"/>
    </location>
</feature>
<accession>A0ABV5RVB3</accession>
<feature type="region of interest" description="Disordered" evidence="1">
    <location>
        <begin position="377"/>
        <end position="600"/>
    </location>
</feature>
<feature type="domain" description="Outer membrane channel protein CpnT-like N-terminal" evidence="3">
    <location>
        <begin position="38"/>
        <end position="172"/>
    </location>
</feature>
<feature type="region of interest" description="Disordered" evidence="1">
    <location>
        <begin position="680"/>
        <end position="726"/>
    </location>
</feature>
<feature type="region of interest" description="Disordered" evidence="1">
    <location>
        <begin position="2311"/>
        <end position="2337"/>
    </location>
</feature>
<name>A0ABV5RVB3_9ACTN</name>
<feature type="compositionally biased region" description="Low complexity" evidence="1">
    <location>
        <begin position="515"/>
        <end position="569"/>
    </location>
</feature>
<feature type="region of interest" description="Disordered" evidence="1">
    <location>
        <begin position="1706"/>
        <end position="1763"/>
    </location>
</feature>
<feature type="compositionally biased region" description="Low complexity" evidence="1">
    <location>
        <begin position="393"/>
        <end position="403"/>
    </location>
</feature>
<dbReference type="InterPro" id="IPR057746">
    <property type="entry name" value="CpnT-like_N"/>
</dbReference>
<feature type="compositionally biased region" description="Basic and acidic residues" evidence="1">
    <location>
        <begin position="950"/>
        <end position="959"/>
    </location>
</feature>
<keyword evidence="5" id="KW-1185">Reference proteome</keyword>
<feature type="compositionally biased region" description="Basic residues" evidence="1">
    <location>
        <begin position="960"/>
        <end position="972"/>
    </location>
</feature>
<feature type="region of interest" description="Disordered" evidence="1">
    <location>
        <begin position="1450"/>
        <end position="1488"/>
    </location>
</feature>
<keyword evidence="2" id="KW-1133">Transmembrane helix</keyword>
<organism evidence="4 5">
    <name type="scientific">Nonomuraea helvata</name>
    <dbReference type="NCBI Taxonomy" id="37484"/>
    <lineage>
        <taxon>Bacteria</taxon>
        <taxon>Bacillati</taxon>
        <taxon>Actinomycetota</taxon>
        <taxon>Actinomycetes</taxon>
        <taxon>Streptosporangiales</taxon>
        <taxon>Streptosporangiaceae</taxon>
        <taxon>Nonomuraea</taxon>
    </lineage>
</organism>
<feature type="compositionally biased region" description="Polar residues" evidence="1">
    <location>
        <begin position="1"/>
        <end position="14"/>
    </location>
</feature>
<feature type="compositionally biased region" description="Polar residues" evidence="1">
    <location>
        <begin position="1962"/>
        <end position="1980"/>
    </location>
</feature>
<dbReference type="Proteomes" id="UP001589532">
    <property type="component" value="Unassembled WGS sequence"/>
</dbReference>
<proteinExistence type="predicted"/>
<feature type="region of interest" description="Disordered" evidence="1">
    <location>
        <begin position="2793"/>
        <end position="2836"/>
    </location>
</feature>
<feature type="compositionally biased region" description="Low complexity" evidence="1">
    <location>
        <begin position="680"/>
        <end position="691"/>
    </location>
</feature>
<dbReference type="Pfam" id="PF25547">
    <property type="entry name" value="WXG100_2"/>
    <property type="match status" value="1"/>
</dbReference>
<evidence type="ECO:0000256" key="2">
    <source>
        <dbReference type="SAM" id="Phobius"/>
    </source>
</evidence>
<feature type="compositionally biased region" description="Low complexity" evidence="1">
    <location>
        <begin position="1456"/>
        <end position="1469"/>
    </location>
</feature>
<sequence length="3422" mass="360905">MTVHTDTGVNTSAGRPTEQPPVQIDSDVRPVWETEALPDWVVNWLIPMLSAGQKWPEATEAGLAKLAAKYYRAAMTSVGSTPLAGTAARTVVTGWNAPATANFLTRAQFLHGQEGGLAGVSRNSLAYSQQANNFAVETQYSKLSINVAFWVTVVAIAIAMLVSFFSAGASTALVGPYAAGARAAITRILVRLATIGARELGATRLARVTALSGATGRGLIARLLGSSIGRELIEEIGEEFFIDAVAQYQQIKMGTRKEWDWQKSGAAIIGAGTGALFGTAVAGPVSRVTRHVPGFAGRALTTGLTNTIASPAGSFIANGVVYGQWQNPFTTDSLLGGFMGGAGRTGSISPFNPEVYTALAHPITTLASAYDAAARTDAANAAGDPPAGPPSGNPSNGGPTPSGGQPPMPGSVQQPGPGTPAPTRSGGTVTAPDVDSNAHRRGSASPNGDPRSEAARQAGPASRPTGDAAPQSGRHATAGAPAPQSDDETAQRTAPHAAAAAQTPDGTHAQHDDNPAQQDNSAAQQDNSAAQQDNSAAQQDNNPATPDSNPAQPDSRQASSADQAPPAAQTTTHEASTADDGSGNPVSSLTGSAPATGPMTAAERARTALIGALTTDFPDAVIGPTGDLLINTADGVRVIPAATMTRIRAALDTRAGEVSELTDLQAEAAAMLTVAQSAETAAPDAGTAPDDAPAPAPAAAPTYTSKPGTVTSRPVRGTRYVTDGRPDTVLSQDEVHDAAGDWLTQHFLDQGVKSVTWSQDGQTLIVRTETGTHYFRPVIGGLSPDLMGQTDIKRGTDEDHPHLVHFGPHVHPDQLPRVWLHEITDTLQALQAAGEGRRQGILRRKGGRQATRDACVAAQRNELSLLTEQWHQAQTLQEKRLLAVDIDGVMRQLSERGHTPPLPPWAPSQATRPRHAPPLLGADPTAEDIRAVIDALTQEEAALEKQIQAKEKSAEEARKQARKATKQARKAKNQHDQGRFERARKARQENRAHRATAARHTRIAQSYGAVLAEAREASKAYERTLSAMNLVAKPTGPGEVGMASIARSLATEARRHHKGYLDALEATLPQQDSLSAAMPTGRLAHLNALTKAVNTILERNKVGHQFTPNELESALRADFHKLVSEDGVVLSVGRGSRAAEVRIRLSLADLVEVLDPGVKASEMMVGLFFQAGRTVSATESGSAGIPLGFNTAVLAQMMPEGELARHMTELLGVGLGAAAGRNWSATGGAGMYAQGGSVSDNRSESLLFDAAATWTVEIRTRQSEGWRDTAVVNSGKPGDTSAQRLWVSHSFTDQPPRKLTWIDDDKRNPKLPNHVLTSMSGLEGALDTVAAALGGDYAEVGAVPHDQLRTFVTDELPHRLRDAVNNPNGLERVFTRNGEPHAKVRAKTRVVLVASEPLGGSTAEEFEEEVLVDFAATPGGASSGGSLEANASAGFNDPALQGIGGLGDYHPSIGPRVRGSRSASRSYSSTANKQAIHPSVHRKTSPKQSYRLALETTFTVEIIGKPPVKLPPVRSTAVVSMRESAAYRFGLPVDRAALMYKDGQPVLDAEGNQVLRGDPRPEPPPGRKAELPVWLGDGPGQMRGSGPALVQDIDGLDAFRQKVLDELAERGIVPKIVDGVPQYSSDRLERASQVLNMQEVAEQLSEHRIRSAYDSLAQDGILLDLMMHSLNSAPEHYMLQLSLKQDFDDVRYIGYTDSETVVNLDIGSDTSSRGVSRSRTYGGGASVSESDGPNPGNDGLSHEVGVNAGGSQTRTAGSSDGSTVNVVNLDESTGMVGIFSLGHRLTGDLLHNGESVTLASESGRARLLFATDLLPSVNDSPPAPVGKMSQKVLSRARLVHFDAHGTLDTAAKQVLPRGMRADSVAYKMIKAALGLRNLVSHPRMLKRLLTNGLGIRARGMPSRSSLTVAGEVGDAEVVGAVDQVSGEILFGLGSAGVSWGGSSGLSVGASANVSDLDGGGTSNDSGTLSLPSRSGGTSESTSILDIWGREELTINFGRQYILRASVDLTLRGSEDAAHAVPLGDRVPLGEKGQATAQGTGLFLLPEDEALMLYSDGELPLPTSLVGDAIERLLNGSLALDPSLAVPLVQRYIMDLAKARAAGADVSYADRHTPETLLTKIKELTGLGPAATAARQGDQERQLDQTLSEAADLIDRSRDVVLAPSYDRAMGLSTAESLDLTDEQGNPVDMMDAVLNAVRAAAPEAVDGSPTLSDELSVDFSSDAALIHINDMWSARGFQKSYHVQAGPQVAQAEEVTVTARLVYDDPADSRKGRFLWHTSQAGIIVQDYRYTDLSHSESYNGSYSAGLDYGATDQGDGHGGGVSTHRGRSYSGSTNQQGTRLQRMGVFNGLDRVEQNMTLVIEVKRKPVGRKMPVTAREAVNALRRRPRTAPPVRYRARLVRRLPTGMIRPASEDPGPLVTTTDPRQVELHPGFFTQSLWEDPHKPGLFEVITAQLTKMLGAKTVEERLSELAKRLSPEALRTGFERMAGPGGDVVVRLARQKFKDQGAQVRIQARMSDFTVVSGPFDAEKGEVDRAADAQNASMSRSHVLPVSAGTSMSDGESGLSSGANAGAQASESVSDHHGARRERSKFEKGKAYTVRLRVDYDLTFEHVARLRNGDERVVGKPVHLPGATSGEVDVVLFEEEIEELRARVEANERLAPRVDHGWPTFRFVPDEGRTGLIQILQDARVAARESRAAARVSVREADGLHVYLAAPDGSVHSETPDGGFAEAFATLSPTVLDAADMAGLDLRDVFMNSEEPGTFSHQVKAELMARGIFPVDTVKADWPAEKMAPTQPVGGSVAQGTTPGTMPSPEIENTPFDRSARPDGVPDLTLDEVRRQNVTAGDLGGTAERVAWGRGDRLTVQVPTAPDQHVRVLIEEPGEGRDASTELRAGTEDDPHILRVWPRVHPDVVSSILVHELSHITQATVAAAAGAPHGVIRTSLSEHQAEGTDHCLLPRLDEHAHLARKWHAAPDQATRRILADAIDAISADIERRGHTPPPPPWGTGPRAPAPAQPQGRIASLLNGGTPVGLDTSSAGLDRMAEIAGVAEVAPAGGTREFTVTARGRTFTVTLADAATDATGVTVDSRTQDRLVLRVPQDAGRGAEVAVAEQIAAHAAALDGRPQGRTLGPSPRVPGQVLGVPDAVTLARLRGLARIVAEAGPAGAGAERAALRAEATRAGLAPGQPGAAPTLLALGRAGELSPADVAAIRGPATLPETAAAKAVERGAALMGARVYTYGPGLMDIVVPGRAPIPVEVRRDGAPEPGMLTFQVDGRRTIGANERAAAATAAGAVARMLGARPGDHAALAELYESVRQARAATARQRPARLGVLFDLLAAARPEVWRLLPGPLAAELTTLANGRRPQDWPAYLDHLRTLANATGWQPPEEGACTCPADGPCVCGRRGGRPPLQVPAAAAV</sequence>
<evidence type="ECO:0000313" key="5">
    <source>
        <dbReference type="Proteomes" id="UP001589532"/>
    </source>
</evidence>
<feature type="region of interest" description="Disordered" evidence="1">
    <location>
        <begin position="1957"/>
        <end position="1980"/>
    </location>
</feature>
<feature type="region of interest" description="Disordered" evidence="1">
    <location>
        <begin position="1"/>
        <end position="25"/>
    </location>
</feature>
<evidence type="ECO:0000256" key="1">
    <source>
        <dbReference type="SAM" id="MobiDB-lite"/>
    </source>
</evidence>
<dbReference type="RefSeq" id="WP_344991065.1">
    <property type="nucleotide sequence ID" value="NZ_BAAAXV010000005.1"/>
</dbReference>
<feature type="compositionally biased region" description="Polar residues" evidence="1">
    <location>
        <begin position="584"/>
        <end position="593"/>
    </location>
</feature>
<evidence type="ECO:0000259" key="3">
    <source>
        <dbReference type="Pfam" id="PF25547"/>
    </source>
</evidence>
<feature type="compositionally biased region" description="Basic and acidic residues" evidence="1">
    <location>
        <begin position="973"/>
        <end position="992"/>
    </location>
</feature>
<feature type="compositionally biased region" description="Polar residues" evidence="1">
    <location>
        <begin position="1708"/>
        <end position="1719"/>
    </location>
</feature>
<feature type="region of interest" description="Disordered" evidence="1">
    <location>
        <begin position="2996"/>
        <end position="3021"/>
    </location>
</feature>
<feature type="transmembrane region" description="Helical" evidence="2">
    <location>
        <begin position="147"/>
        <end position="167"/>
    </location>
</feature>
<reference evidence="4 5" key="1">
    <citation type="submission" date="2024-09" db="EMBL/GenBank/DDBJ databases">
        <authorList>
            <person name="Sun Q."/>
            <person name="Mori K."/>
        </authorList>
    </citation>
    <scope>NUCLEOTIDE SEQUENCE [LARGE SCALE GENOMIC DNA]</scope>
    <source>
        <strain evidence="4 5">JCM 3143</strain>
    </source>
</reference>
<keyword evidence="2" id="KW-0472">Membrane</keyword>
<comment type="caution">
    <text evidence="4">The sequence shown here is derived from an EMBL/GenBank/DDBJ whole genome shotgun (WGS) entry which is preliminary data.</text>
</comment>
<feature type="compositionally biased region" description="Low complexity" evidence="1">
    <location>
        <begin position="491"/>
        <end position="507"/>
    </location>
</feature>
<feature type="region of interest" description="Disordered" evidence="1">
    <location>
        <begin position="950"/>
        <end position="1000"/>
    </location>
</feature>
<feature type="region of interest" description="Disordered" evidence="1">
    <location>
        <begin position="2533"/>
        <end position="2592"/>
    </location>
</feature>
<gene>
    <name evidence="4" type="ORF">ACFFSA_09825</name>
</gene>
<feature type="compositionally biased region" description="Pro residues" evidence="1">
    <location>
        <begin position="3001"/>
        <end position="3017"/>
    </location>
</feature>
<protein>
    <recommendedName>
        <fullName evidence="3">Outer membrane channel protein CpnT-like N-terminal domain-containing protein</fullName>
    </recommendedName>
</protein>
<dbReference type="EMBL" id="JBHMBW010000006">
    <property type="protein sequence ID" value="MFB9623377.1"/>
    <property type="molecule type" value="Genomic_DNA"/>
</dbReference>
<feature type="compositionally biased region" description="Polar residues" evidence="1">
    <location>
        <begin position="1749"/>
        <end position="1763"/>
    </location>
</feature>
<feature type="compositionally biased region" description="Polar residues" evidence="1">
    <location>
        <begin position="2554"/>
        <end position="2578"/>
    </location>
</feature>
<keyword evidence="2" id="KW-0812">Transmembrane</keyword>